<comment type="caution">
    <text evidence="2">The sequence shown here is derived from an EMBL/GenBank/DDBJ whole genome shotgun (WGS) entry which is preliminary data.</text>
</comment>
<name>A0A9W9PW55_9EURO</name>
<proteinExistence type="predicted"/>
<dbReference type="Pfam" id="PF20246">
    <property type="entry name" value="DUF6601"/>
    <property type="match status" value="1"/>
</dbReference>
<feature type="transmembrane region" description="Helical" evidence="1">
    <location>
        <begin position="265"/>
        <end position="290"/>
    </location>
</feature>
<evidence type="ECO:0000256" key="1">
    <source>
        <dbReference type="SAM" id="Phobius"/>
    </source>
</evidence>
<dbReference type="AlphaFoldDB" id="A0A9W9PW55"/>
<protein>
    <submittedName>
        <fullName evidence="2">Uncharacterized protein</fullName>
    </submittedName>
</protein>
<keyword evidence="1" id="KW-1133">Transmembrane helix</keyword>
<reference evidence="2" key="2">
    <citation type="journal article" date="2023" name="IMA Fungus">
        <title>Comparative genomic study of the Penicillium genus elucidates a diverse pangenome and 15 lateral gene transfer events.</title>
        <authorList>
            <person name="Petersen C."/>
            <person name="Sorensen T."/>
            <person name="Nielsen M.R."/>
            <person name="Sondergaard T.E."/>
            <person name="Sorensen J.L."/>
            <person name="Fitzpatrick D.A."/>
            <person name="Frisvad J.C."/>
            <person name="Nielsen K.L."/>
        </authorList>
    </citation>
    <scope>NUCLEOTIDE SEQUENCE</scope>
    <source>
        <strain evidence="2">IBT 21472</strain>
    </source>
</reference>
<dbReference type="PANTHER" id="PTHR34414">
    <property type="entry name" value="HET DOMAIN-CONTAINING PROTEIN-RELATED"/>
    <property type="match status" value="1"/>
</dbReference>
<dbReference type="InterPro" id="IPR046536">
    <property type="entry name" value="DUF6601"/>
</dbReference>
<evidence type="ECO:0000313" key="2">
    <source>
        <dbReference type="EMBL" id="KAJ5311022.1"/>
    </source>
</evidence>
<accession>A0A9W9PW55</accession>
<sequence>MASDESPPFEFTHHLTLELHGPSRHVPGHPHVPLFDRRKVWDLLVNEFCSELDSIASHLWWMSKQDSGSISPLHRQRVKRRTIIVTEDPKLHLVWIHDRIFIKPLPRYIGSYTFWRDYLCIEAGSEGRGPPTRRAALGFLRTYYHLIKHESDLRIAQDPSLGLIPAAITWEQFCNFTSSLAGIADEKVSPRYAYGEIRLTRLNFYAPILLGKSHFQKVDYQYAEYFARLYAPFLFVLAVVSVILSGLQIVASVGNDAGSSWTMGMSLWISVAFIVASCGLLFTFGFLVVYKVAKEWKYAIRDHLRLLEEKRGV</sequence>
<dbReference type="EMBL" id="JAPZBO010000007">
    <property type="protein sequence ID" value="KAJ5311022.1"/>
    <property type="molecule type" value="Genomic_DNA"/>
</dbReference>
<reference evidence="2" key="1">
    <citation type="submission" date="2022-12" db="EMBL/GenBank/DDBJ databases">
        <authorList>
            <person name="Petersen C."/>
        </authorList>
    </citation>
    <scope>NUCLEOTIDE SEQUENCE</scope>
    <source>
        <strain evidence="2">IBT 21472</strain>
    </source>
</reference>
<keyword evidence="3" id="KW-1185">Reference proteome</keyword>
<keyword evidence="1" id="KW-0812">Transmembrane</keyword>
<feature type="transmembrane region" description="Helical" evidence="1">
    <location>
        <begin position="229"/>
        <end position="253"/>
    </location>
</feature>
<dbReference type="PANTHER" id="PTHR34414:SF1">
    <property type="entry name" value="SUBTILISIN-LIKE SERINE PROTEASE"/>
    <property type="match status" value="1"/>
</dbReference>
<organism evidence="2 3">
    <name type="scientific">Penicillium atrosanguineum</name>
    <dbReference type="NCBI Taxonomy" id="1132637"/>
    <lineage>
        <taxon>Eukaryota</taxon>
        <taxon>Fungi</taxon>
        <taxon>Dikarya</taxon>
        <taxon>Ascomycota</taxon>
        <taxon>Pezizomycotina</taxon>
        <taxon>Eurotiomycetes</taxon>
        <taxon>Eurotiomycetidae</taxon>
        <taxon>Eurotiales</taxon>
        <taxon>Aspergillaceae</taxon>
        <taxon>Penicillium</taxon>
    </lineage>
</organism>
<keyword evidence="1" id="KW-0472">Membrane</keyword>
<dbReference type="Proteomes" id="UP001147746">
    <property type="component" value="Unassembled WGS sequence"/>
</dbReference>
<evidence type="ECO:0000313" key="3">
    <source>
        <dbReference type="Proteomes" id="UP001147746"/>
    </source>
</evidence>
<gene>
    <name evidence="2" type="ORF">N7476_006882</name>
</gene>